<name>A0A841AIM2_9MICO</name>
<keyword evidence="4" id="KW-1185">Reference proteome</keyword>
<dbReference type="Gene3D" id="1.10.10.10">
    <property type="entry name" value="Winged helix-like DNA-binding domain superfamily/Winged helix DNA-binding domain"/>
    <property type="match status" value="1"/>
</dbReference>
<keyword evidence="3" id="KW-0238">DNA-binding</keyword>
<accession>A0A841AIM2</accession>
<comment type="caution">
    <text evidence="3">The sequence shown here is derived from an EMBL/GenBank/DDBJ whole genome shotgun (WGS) entry which is preliminary data.</text>
</comment>
<dbReference type="PROSITE" id="PS50995">
    <property type="entry name" value="HTH_MARR_2"/>
    <property type="match status" value="1"/>
</dbReference>
<dbReference type="InterPro" id="IPR000835">
    <property type="entry name" value="HTH_MarR-typ"/>
</dbReference>
<proteinExistence type="predicted"/>
<evidence type="ECO:0000256" key="1">
    <source>
        <dbReference type="SAM" id="MobiDB-lite"/>
    </source>
</evidence>
<gene>
    <name evidence="3" type="ORF">HNR70_002978</name>
</gene>
<reference evidence="3 4" key="1">
    <citation type="submission" date="2020-08" db="EMBL/GenBank/DDBJ databases">
        <title>Sequencing the genomes of 1000 actinobacteria strains.</title>
        <authorList>
            <person name="Klenk H.-P."/>
        </authorList>
    </citation>
    <scope>NUCLEOTIDE SEQUENCE [LARGE SCALE GENOMIC DNA]</scope>
    <source>
        <strain evidence="3 4">DSM 28796</strain>
    </source>
</reference>
<dbReference type="GO" id="GO:0003700">
    <property type="term" value="F:DNA-binding transcription factor activity"/>
    <property type="evidence" value="ECO:0007669"/>
    <property type="project" value="InterPro"/>
</dbReference>
<organism evidence="3 4">
    <name type="scientific">Brachybacterium aquaticum</name>
    <dbReference type="NCBI Taxonomy" id="1432564"/>
    <lineage>
        <taxon>Bacteria</taxon>
        <taxon>Bacillati</taxon>
        <taxon>Actinomycetota</taxon>
        <taxon>Actinomycetes</taxon>
        <taxon>Micrococcales</taxon>
        <taxon>Dermabacteraceae</taxon>
        <taxon>Brachybacterium</taxon>
    </lineage>
</organism>
<dbReference type="InterPro" id="IPR036390">
    <property type="entry name" value="WH_DNA-bd_sf"/>
</dbReference>
<evidence type="ECO:0000259" key="2">
    <source>
        <dbReference type="PROSITE" id="PS50995"/>
    </source>
</evidence>
<dbReference type="RefSeq" id="WP_184326365.1">
    <property type="nucleotide sequence ID" value="NZ_JACHLZ010000001.1"/>
</dbReference>
<sequence>MSTPPAADWLSSEEESTWRAVWAVMTWLPARLDAQLRTAAGMSLAEYSALSQISEAPERTMRLSELGLVANMNLSHLSRVLSRLEKVGWVERFPDPADGRFTLGRLTEEGWRQVEAAAPGHVAAVRRYVFDALTPQQVEDLGGAAGVVARVVKAPGGGGADGRSAESRSAQSRSAQGRRSTR</sequence>
<dbReference type="InterPro" id="IPR039422">
    <property type="entry name" value="MarR/SlyA-like"/>
</dbReference>
<protein>
    <submittedName>
        <fullName evidence="3">DNA-binding MarR family transcriptional regulator</fullName>
    </submittedName>
</protein>
<feature type="compositionally biased region" description="Low complexity" evidence="1">
    <location>
        <begin position="167"/>
        <end position="182"/>
    </location>
</feature>
<dbReference type="EMBL" id="JACHLZ010000001">
    <property type="protein sequence ID" value="MBB5833165.1"/>
    <property type="molecule type" value="Genomic_DNA"/>
</dbReference>
<dbReference type="GO" id="GO:0003677">
    <property type="term" value="F:DNA binding"/>
    <property type="evidence" value="ECO:0007669"/>
    <property type="project" value="UniProtKB-KW"/>
</dbReference>
<dbReference type="Proteomes" id="UP000588158">
    <property type="component" value="Unassembled WGS sequence"/>
</dbReference>
<dbReference type="SMART" id="SM00347">
    <property type="entry name" value="HTH_MARR"/>
    <property type="match status" value="1"/>
</dbReference>
<evidence type="ECO:0000313" key="3">
    <source>
        <dbReference type="EMBL" id="MBB5833165.1"/>
    </source>
</evidence>
<feature type="domain" description="HTH marR-type" evidence="2">
    <location>
        <begin position="14"/>
        <end position="153"/>
    </location>
</feature>
<dbReference type="SUPFAM" id="SSF46785">
    <property type="entry name" value="Winged helix' DNA-binding domain"/>
    <property type="match status" value="1"/>
</dbReference>
<evidence type="ECO:0000313" key="4">
    <source>
        <dbReference type="Proteomes" id="UP000588158"/>
    </source>
</evidence>
<dbReference type="InterPro" id="IPR036388">
    <property type="entry name" value="WH-like_DNA-bd_sf"/>
</dbReference>
<dbReference type="PANTHER" id="PTHR33164:SF99">
    <property type="entry name" value="MARR FAMILY REGULATORY PROTEIN"/>
    <property type="match status" value="1"/>
</dbReference>
<dbReference type="AlphaFoldDB" id="A0A841AIM2"/>
<dbReference type="PANTHER" id="PTHR33164">
    <property type="entry name" value="TRANSCRIPTIONAL REGULATOR, MARR FAMILY"/>
    <property type="match status" value="1"/>
</dbReference>
<feature type="region of interest" description="Disordered" evidence="1">
    <location>
        <begin position="153"/>
        <end position="182"/>
    </location>
</feature>
<dbReference type="GO" id="GO:0006950">
    <property type="term" value="P:response to stress"/>
    <property type="evidence" value="ECO:0007669"/>
    <property type="project" value="TreeGrafter"/>
</dbReference>
<dbReference type="Pfam" id="PF01047">
    <property type="entry name" value="MarR"/>
    <property type="match status" value="1"/>
</dbReference>